<feature type="compositionally biased region" description="Basic and acidic residues" evidence="1">
    <location>
        <begin position="215"/>
        <end position="257"/>
    </location>
</feature>
<dbReference type="Gene3D" id="1.10.287.110">
    <property type="entry name" value="DnaJ domain"/>
    <property type="match status" value="1"/>
</dbReference>
<dbReference type="SMART" id="SM00271">
    <property type="entry name" value="DnaJ"/>
    <property type="match status" value="1"/>
</dbReference>
<evidence type="ECO:0000313" key="4">
    <source>
        <dbReference type="Proteomes" id="UP000326939"/>
    </source>
</evidence>
<dbReference type="InterPro" id="IPR036869">
    <property type="entry name" value="J_dom_sf"/>
</dbReference>
<feature type="compositionally biased region" description="Basic and acidic residues" evidence="1">
    <location>
        <begin position="264"/>
        <end position="278"/>
    </location>
</feature>
<dbReference type="AlphaFoldDB" id="A0A5N5JZ84"/>
<feature type="region of interest" description="Disordered" evidence="1">
    <location>
        <begin position="215"/>
        <end position="289"/>
    </location>
</feature>
<reference evidence="4" key="1">
    <citation type="journal article" date="2019" name="Gigascience">
        <title>De novo genome assembly of the endangered Acer yangbiense, a plant species with extremely small populations endemic to Yunnan Province, China.</title>
        <authorList>
            <person name="Yang J."/>
            <person name="Wariss H.M."/>
            <person name="Tao L."/>
            <person name="Zhang R."/>
            <person name="Yun Q."/>
            <person name="Hollingsworth P."/>
            <person name="Dao Z."/>
            <person name="Luo G."/>
            <person name="Guo H."/>
            <person name="Ma Y."/>
            <person name="Sun W."/>
        </authorList>
    </citation>
    <scope>NUCLEOTIDE SEQUENCE [LARGE SCALE GENOMIC DNA]</scope>
    <source>
        <strain evidence="4">cv. br00</strain>
    </source>
</reference>
<gene>
    <name evidence="3" type="ORF">DKX38_024476</name>
</gene>
<name>A0A5N5JZ84_9ROSI</name>
<sequence>MGEASSTTTTTAYDDMLLKSFFAEVSEVERDNEVTRILSCFKLNPFEYLNLPFEATPEDIKKQYRKLSLLVHPDKCKHPQAKEAFGEIRKLKNDLTGAVTGFRIGYAMLALTLILKETIISKCSLAKAQQLLLEEQERDYVLTQVNAAKEELRAKRKKQLKKDTASKIKSLVDEGKYDQQYEQSEKFQQELKLKVREILTDQEWRRRKMQMRISEEEGRLKKDEEEQKEMWKRKREHEEQWEGTREKRVSSWRDFMKTGKKGKKGEIRPPKLKTEDPNKSYVQRPVKRG</sequence>
<feature type="domain" description="J" evidence="2">
    <location>
        <begin position="44"/>
        <end position="110"/>
    </location>
</feature>
<dbReference type="Pfam" id="PF00226">
    <property type="entry name" value="DnaJ"/>
    <property type="match status" value="1"/>
</dbReference>
<organism evidence="3 4">
    <name type="scientific">Salix brachista</name>
    <dbReference type="NCBI Taxonomy" id="2182728"/>
    <lineage>
        <taxon>Eukaryota</taxon>
        <taxon>Viridiplantae</taxon>
        <taxon>Streptophyta</taxon>
        <taxon>Embryophyta</taxon>
        <taxon>Tracheophyta</taxon>
        <taxon>Spermatophyta</taxon>
        <taxon>Magnoliopsida</taxon>
        <taxon>eudicotyledons</taxon>
        <taxon>Gunneridae</taxon>
        <taxon>Pentapetalae</taxon>
        <taxon>rosids</taxon>
        <taxon>fabids</taxon>
        <taxon>Malpighiales</taxon>
        <taxon>Salicaceae</taxon>
        <taxon>Saliceae</taxon>
        <taxon>Salix</taxon>
    </lineage>
</organism>
<dbReference type="PANTHER" id="PTHR46620">
    <property type="entry name" value="J DOMAIN-CONTAINING PROTEIN SPF31"/>
    <property type="match status" value="1"/>
</dbReference>
<accession>A0A5N5JZ84</accession>
<dbReference type="EMBL" id="VDCV01000016">
    <property type="protein sequence ID" value="KAB5520157.1"/>
    <property type="molecule type" value="Genomic_DNA"/>
</dbReference>
<dbReference type="SUPFAM" id="SSF46565">
    <property type="entry name" value="Chaperone J-domain"/>
    <property type="match status" value="1"/>
</dbReference>
<proteinExistence type="predicted"/>
<keyword evidence="4" id="KW-1185">Reference proteome</keyword>
<dbReference type="PROSITE" id="PS50076">
    <property type="entry name" value="DNAJ_2"/>
    <property type="match status" value="1"/>
</dbReference>
<evidence type="ECO:0000256" key="1">
    <source>
        <dbReference type="SAM" id="MobiDB-lite"/>
    </source>
</evidence>
<dbReference type="InterPro" id="IPR001623">
    <property type="entry name" value="DnaJ_domain"/>
</dbReference>
<evidence type="ECO:0000313" key="3">
    <source>
        <dbReference type="EMBL" id="KAB5520157.1"/>
    </source>
</evidence>
<evidence type="ECO:0000259" key="2">
    <source>
        <dbReference type="PROSITE" id="PS50076"/>
    </source>
</evidence>
<protein>
    <recommendedName>
        <fullName evidence="2">J domain-containing protein</fullName>
    </recommendedName>
</protein>
<comment type="caution">
    <text evidence="3">The sequence shown here is derived from an EMBL/GenBank/DDBJ whole genome shotgun (WGS) entry which is preliminary data.</text>
</comment>
<dbReference type="CDD" id="cd06257">
    <property type="entry name" value="DnaJ"/>
    <property type="match status" value="1"/>
</dbReference>
<dbReference type="Proteomes" id="UP000326939">
    <property type="component" value="Chromosome 16"/>
</dbReference>
<dbReference type="PANTHER" id="PTHR46620:SF1">
    <property type="entry name" value="J DOMAIN-CONTAINING PROTEIN SPF31"/>
    <property type="match status" value="1"/>
</dbReference>